<organism evidence="2 3">
    <name type="scientific">Nocardioides aurantiacus</name>
    <dbReference type="NCBI Taxonomy" id="86796"/>
    <lineage>
        <taxon>Bacteria</taxon>
        <taxon>Bacillati</taxon>
        <taxon>Actinomycetota</taxon>
        <taxon>Actinomycetes</taxon>
        <taxon>Propionibacteriales</taxon>
        <taxon>Nocardioidaceae</taxon>
        <taxon>Nocardioides</taxon>
    </lineage>
</organism>
<evidence type="ECO:0000313" key="3">
    <source>
        <dbReference type="Proteomes" id="UP000281738"/>
    </source>
</evidence>
<comment type="caution">
    <text evidence="2">The sequence shown here is derived from an EMBL/GenBank/DDBJ whole genome shotgun (WGS) entry which is preliminary data.</text>
</comment>
<reference evidence="2 3" key="1">
    <citation type="submission" date="2018-11" db="EMBL/GenBank/DDBJ databases">
        <title>Sequencing the genomes of 1000 actinobacteria strains.</title>
        <authorList>
            <person name="Klenk H.-P."/>
        </authorList>
    </citation>
    <scope>NUCLEOTIDE SEQUENCE [LARGE SCALE GENOMIC DNA]</scope>
    <source>
        <strain evidence="2 3">DSM 12652</strain>
    </source>
</reference>
<dbReference type="EMBL" id="RKHO01000001">
    <property type="protein sequence ID" value="ROR92377.1"/>
    <property type="molecule type" value="Genomic_DNA"/>
</dbReference>
<keyword evidence="3" id="KW-1185">Reference proteome</keyword>
<evidence type="ECO:0000256" key="1">
    <source>
        <dbReference type="SAM" id="MobiDB-lite"/>
    </source>
</evidence>
<name>A0A3N2CXW9_9ACTN</name>
<protein>
    <submittedName>
        <fullName evidence="2">Uncharacterized protein</fullName>
    </submittedName>
</protein>
<dbReference type="Proteomes" id="UP000281738">
    <property type="component" value="Unassembled WGS sequence"/>
</dbReference>
<dbReference type="RefSeq" id="WP_123392012.1">
    <property type="nucleotide sequence ID" value="NZ_RKHO01000001.1"/>
</dbReference>
<feature type="region of interest" description="Disordered" evidence="1">
    <location>
        <begin position="49"/>
        <end position="68"/>
    </location>
</feature>
<gene>
    <name evidence="2" type="ORF">EDD33_3267</name>
</gene>
<accession>A0A3N2CXW9</accession>
<sequence>MKFWNHTPATALRHGPVSPVLLGAGGEVRPQTGRRRVDTLAQDVTSPVAAMGGFDADPGLRTSSPPTT</sequence>
<proteinExistence type="predicted"/>
<dbReference type="AlphaFoldDB" id="A0A3N2CXW9"/>
<evidence type="ECO:0000313" key="2">
    <source>
        <dbReference type="EMBL" id="ROR92377.1"/>
    </source>
</evidence>